<feature type="domain" description="C2H2-type" evidence="7">
    <location>
        <begin position="2320"/>
        <end position="2347"/>
    </location>
</feature>
<feature type="compositionally biased region" description="Polar residues" evidence="6">
    <location>
        <begin position="1610"/>
        <end position="1624"/>
    </location>
</feature>
<feature type="compositionally biased region" description="Polar residues" evidence="6">
    <location>
        <begin position="1325"/>
        <end position="1343"/>
    </location>
</feature>
<dbReference type="PANTHER" id="PTHR24379:SF121">
    <property type="entry name" value="C2H2-TYPE DOMAIN-CONTAINING PROTEIN"/>
    <property type="match status" value="1"/>
</dbReference>
<comment type="caution">
    <text evidence="8">The sequence shown here is derived from an EMBL/GenBank/DDBJ whole genome shotgun (WGS) entry which is preliminary data.</text>
</comment>
<feature type="compositionally biased region" description="Basic and acidic residues" evidence="6">
    <location>
        <begin position="1953"/>
        <end position="2014"/>
    </location>
</feature>
<feature type="compositionally biased region" description="Low complexity" evidence="6">
    <location>
        <begin position="637"/>
        <end position="654"/>
    </location>
</feature>
<dbReference type="PANTHER" id="PTHR24379">
    <property type="entry name" value="KRAB AND ZINC FINGER DOMAIN-CONTAINING"/>
    <property type="match status" value="1"/>
</dbReference>
<name>A0A482WX47_LAOST</name>
<gene>
    <name evidence="8" type="ORF">LSTR_LSTR006493</name>
</gene>
<feature type="compositionally biased region" description="Low complexity" evidence="6">
    <location>
        <begin position="266"/>
        <end position="277"/>
    </location>
</feature>
<feature type="region of interest" description="Disordered" evidence="6">
    <location>
        <begin position="3851"/>
        <end position="3885"/>
    </location>
</feature>
<feature type="compositionally biased region" description="Basic and acidic residues" evidence="6">
    <location>
        <begin position="1829"/>
        <end position="1842"/>
    </location>
</feature>
<dbReference type="STRING" id="195883.A0A482WX47"/>
<keyword evidence="3 5" id="KW-0863">Zinc-finger</keyword>
<dbReference type="Pfam" id="PF21538">
    <property type="entry name" value="Med15_M"/>
    <property type="match status" value="1"/>
</dbReference>
<evidence type="ECO:0000256" key="2">
    <source>
        <dbReference type="ARBA" id="ARBA00022737"/>
    </source>
</evidence>
<feature type="region of interest" description="Disordered" evidence="6">
    <location>
        <begin position="4113"/>
        <end position="4137"/>
    </location>
</feature>
<feature type="compositionally biased region" description="Basic and acidic residues" evidence="6">
    <location>
        <begin position="2047"/>
        <end position="2057"/>
    </location>
</feature>
<evidence type="ECO:0000259" key="7">
    <source>
        <dbReference type="PROSITE" id="PS50157"/>
    </source>
</evidence>
<dbReference type="EMBL" id="QKKF02022824">
    <property type="protein sequence ID" value="RZF38094.1"/>
    <property type="molecule type" value="Genomic_DNA"/>
</dbReference>
<keyword evidence="9" id="KW-1185">Reference proteome</keyword>
<feature type="region of interest" description="Disordered" evidence="6">
    <location>
        <begin position="2653"/>
        <end position="2672"/>
    </location>
</feature>
<dbReference type="Proteomes" id="UP000291343">
    <property type="component" value="Unassembled WGS sequence"/>
</dbReference>
<feature type="compositionally biased region" description="Polar residues" evidence="6">
    <location>
        <begin position="658"/>
        <end position="668"/>
    </location>
</feature>
<feature type="compositionally biased region" description="Polar residues" evidence="6">
    <location>
        <begin position="1126"/>
        <end position="1138"/>
    </location>
</feature>
<feature type="compositionally biased region" description="Polar residues" evidence="6">
    <location>
        <begin position="371"/>
        <end position="384"/>
    </location>
</feature>
<organism evidence="8 9">
    <name type="scientific">Laodelphax striatellus</name>
    <name type="common">Small brown planthopper</name>
    <name type="synonym">Delphax striatella</name>
    <dbReference type="NCBI Taxonomy" id="195883"/>
    <lineage>
        <taxon>Eukaryota</taxon>
        <taxon>Metazoa</taxon>
        <taxon>Ecdysozoa</taxon>
        <taxon>Arthropoda</taxon>
        <taxon>Hexapoda</taxon>
        <taxon>Insecta</taxon>
        <taxon>Pterygota</taxon>
        <taxon>Neoptera</taxon>
        <taxon>Paraneoptera</taxon>
        <taxon>Hemiptera</taxon>
        <taxon>Auchenorrhyncha</taxon>
        <taxon>Fulgoroidea</taxon>
        <taxon>Delphacidae</taxon>
        <taxon>Criomorphinae</taxon>
        <taxon>Laodelphax</taxon>
    </lineage>
</organism>
<dbReference type="PROSITE" id="PS00028">
    <property type="entry name" value="ZINC_FINGER_C2H2_1"/>
    <property type="match status" value="5"/>
</dbReference>
<feature type="compositionally biased region" description="Basic and acidic residues" evidence="6">
    <location>
        <begin position="1488"/>
        <end position="1500"/>
    </location>
</feature>
<feature type="compositionally biased region" description="Polar residues" evidence="6">
    <location>
        <begin position="1009"/>
        <end position="1021"/>
    </location>
</feature>
<feature type="compositionally biased region" description="Polar residues" evidence="6">
    <location>
        <begin position="251"/>
        <end position="265"/>
    </location>
</feature>
<feature type="compositionally biased region" description="Basic and acidic residues" evidence="6">
    <location>
        <begin position="1399"/>
        <end position="1416"/>
    </location>
</feature>
<feature type="region of interest" description="Disordered" evidence="6">
    <location>
        <begin position="1096"/>
        <end position="1139"/>
    </location>
</feature>
<feature type="compositionally biased region" description="Basic and acidic residues" evidence="6">
    <location>
        <begin position="1255"/>
        <end position="1283"/>
    </location>
</feature>
<feature type="region of interest" description="Disordered" evidence="6">
    <location>
        <begin position="836"/>
        <end position="868"/>
    </location>
</feature>
<feature type="compositionally biased region" description="Polar residues" evidence="6">
    <location>
        <begin position="348"/>
        <end position="362"/>
    </location>
</feature>
<evidence type="ECO:0000256" key="6">
    <source>
        <dbReference type="SAM" id="MobiDB-lite"/>
    </source>
</evidence>
<feature type="region of interest" description="Disordered" evidence="6">
    <location>
        <begin position="2083"/>
        <end position="2170"/>
    </location>
</feature>
<feature type="region of interest" description="Disordered" evidence="6">
    <location>
        <begin position="198"/>
        <end position="500"/>
    </location>
</feature>
<feature type="region of interest" description="Disordered" evidence="6">
    <location>
        <begin position="2198"/>
        <end position="2217"/>
    </location>
</feature>
<evidence type="ECO:0000313" key="8">
    <source>
        <dbReference type="EMBL" id="RZF38094.1"/>
    </source>
</evidence>
<feature type="compositionally biased region" description="Polar residues" evidence="6">
    <location>
        <begin position="412"/>
        <end position="484"/>
    </location>
</feature>
<feature type="compositionally biased region" description="Polar residues" evidence="6">
    <location>
        <begin position="1522"/>
        <end position="1534"/>
    </location>
</feature>
<evidence type="ECO:0000313" key="9">
    <source>
        <dbReference type="Proteomes" id="UP000291343"/>
    </source>
</evidence>
<feature type="compositionally biased region" description="Basic and acidic residues" evidence="6">
    <location>
        <begin position="1584"/>
        <end position="1597"/>
    </location>
</feature>
<feature type="compositionally biased region" description="Basic residues" evidence="6">
    <location>
        <begin position="3852"/>
        <end position="3862"/>
    </location>
</feature>
<feature type="compositionally biased region" description="Polar residues" evidence="6">
    <location>
        <begin position="2035"/>
        <end position="2045"/>
    </location>
</feature>
<evidence type="ECO:0000256" key="3">
    <source>
        <dbReference type="ARBA" id="ARBA00022771"/>
    </source>
</evidence>
<feature type="region of interest" description="Disordered" evidence="6">
    <location>
        <begin position="1932"/>
        <end position="2070"/>
    </location>
</feature>
<keyword evidence="1" id="KW-0479">Metal-binding</keyword>
<feature type="region of interest" description="Disordered" evidence="6">
    <location>
        <begin position="1488"/>
        <end position="1665"/>
    </location>
</feature>
<feature type="compositionally biased region" description="Basic and acidic residues" evidence="6">
    <location>
        <begin position="4127"/>
        <end position="4137"/>
    </location>
</feature>
<feature type="region of interest" description="Disordered" evidence="6">
    <location>
        <begin position="1217"/>
        <end position="1283"/>
    </location>
</feature>
<feature type="compositionally biased region" description="Basic and acidic residues" evidence="6">
    <location>
        <begin position="2102"/>
        <end position="2113"/>
    </location>
</feature>
<dbReference type="SMART" id="SM00355">
    <property type="entry name" value="ZnF_C2H2"/>
    <property type="match status" value="23"/>
</dbReference>
<feature type="region of interest" description="Disordered" evidence="6">
    <location>
        <begin position="632"/>
        <end position="707"/>
    </location>
</feature>
<feature type="compositionally biased region" description="Basic and acidic residues" evidence="6">
    <location>
        <begin position="1230"/>
        <end position="1242"/>
    </location>
</feature>
<feature type="compositionally biased region" description="Basic and acidic residues" evidence="6">
    <location>
        <begin position="1803"/>
        <end position="1820"/>
    </location>
</feature>
<feature type="compositionally biased region" description="Polar residues" evidence="6">
    <location>
        <begin position="1096"/>
        <end position="1119"/>
    </location>
</feature>
<dbReference type="InterPro" id="IPR048385">
    <property type="entry name" value="Med15_central"/>
</dbReference>
<reference evidence="8 9" key="1">
    <citation type="journal article" date="2017" name="Gigascience">
        <title>Genome sequence of the small brown planthopper, Laodelphax striatellus.</title>
        <authorList>
            <person name="Zhu J."/>
            <person name="Jiang F."/>
            <person name="Wang X."/>
            <person name="Yang P."/>
            <person name="Bao Y."/>
            <person name="Zhao W."/>
            <person name="Wang W."/>
            <person name="Lu H."/>
            <person name="Wang Q."/>
            <person name="Cui N."/>
            <person name="Li J."/>
            <person name="Chen X."/>
            <person name="Luo L."/>
            <person name="Yu J."/>
            <person name="Kang L."/>
            <person name="Cui F."/>
        </authorList>
    </citation>
    <scope>NUCLEOTIDE SEQUENCE [LARGE SCALE GENOMIC DNA]</scope>
    <source>
        <strain evidence="8">Lst14</strain>
    </source>
</reference>
<feature type="region of interest" description="Disordered" evidence="6">
    <location>
        <begin position="984"/>
        <end position="1021"/>
    </location>
</feature>
<feature type="compositionally biased region" description="Basic and acidic residues" evidence="6">
    <location>
        <begin position="1307"/>
        <end position="1324"/>
    </location>
</feature>
<sequence>MANSHNGGSKCTADTAKANNAYEAKFQEMQKYIPFLEKMIQRLQRTKGGTREHQLAKMKSLYTILSDGKHRYGLTLESLEKCDSILRNLYQKVKGEEEDLVQQSLSPKNSDGKPVLPSTTATKAKENEPNPSWVLGSPNKPPSGFKKNFKKQRSGMGPGPHQSTASQSDVNQCPHKQANKQKATKLCSKISDLKSGKIKTNVMKHGCKVSSPPRDITSPPKEDSSVGDHNKSVVNQPKKHIVYLDQKKSIENSSQHSCTSSNQDRSVSSSPLTPHSSTNRDKKKETVSSLPKEDSSVGDHNKSVVNQPKKHIVYLDQKKSIEYSSHHSCSSKKKETVSSPIMHHSTKSSKQIGNTTAVQHSSSDLEKKKVCSSSVKQHSTSNLNENKRLIPSPVTSNPMLNAARDKPIPGSSIIQHSAPKSNVGNQTVESQVKPSGAKNSGQDVKNVSSTSTRHPQISSDKCSQKRSSTSGVGDRPLSTSQSLLSHKRTESDELFNVSDKKKLSSSSSIIKASNSTKSSSTTVINSSDAITKPSSTLVSDTITKPSSTSRNASDCITKPSTLRNASETVTKASTMLKNVSDSSTKPSTLVNTSETITKPSSTVVNTSETITKPSSTVVNTSETITKPSLTLKNVGDSITKPSSTSSASHSPTIKPNEPTINKSTATVSHENKPETRDDMKNSPSTFCDQHPQKRPVPLPSPKDPRLARGLLTKSVLSERWERFMATNPLQGCKIDLKQENVPCKTEPKQETGKPEQSQSLRAKLAEEITTVHKVGTSVGGALRAKLAGEITTVHKVGTSVGGALRTLTKNMSSIEQNRIANLKPGTIIDLMDKELPKPNKKSKQNKLSDQQNVKTNQSTNTTSKSTLSTLSKDELEKLVVKNIHNLPALPPDTKQMLEMISNNTSQSSPMSPRADLSPGSVCKPVNDQATNLFDSSQTSRTNELHNKSDESLIYPVKSEEDLDRFDSCQNFRPSELCRVEVVNSDQTSNRLDSRQTSRPTELYARRTSSKPTSDQATNRFDSCQNSRTSEFYDRGEGVSSNSVFGDQASNRFDPNFRSNELYSRLERPAANYSNWENPALDSIGMSTTFRIQSPSYNQTNSAHDTSSRNHIYNRNTGLSSPYDPSISGQSENDNSSLYGMNYYRDPRRRSLEQADCRSPEAEDWKRVIIHEDRSRFTPDYSPNSDSVWSGDENSRLPSRYHQGNMSQYSTQYGRTLMTCRSNSSPSSGRRLADHRFSPERTTGRFSNSRSSLDYSEERRYSDSRLDYPEERKYSDSRLPSERRVSEARLKRYRDYNEPFPDRPSVSDLEHERVHLTSRSSHDRSFNTSSAERYNSYSNRSGLSQEREYSDSRVQSRRRDRSSNRRDTFSSPLDQLYSETRGPVTGRGYGVQNFRHPRSKPKESDLISKRKMFDKNSSKSIENDDDSSFEKSSSKEMSHSREASTFSQEKETNNEEIEKKSPESNVNDADKILITASNFVEERKVILLLDKSDTESNKDQGKTIASADASFDSEKVEGDVSEVNLTPETRLTGTSGLLERSDDPSMQNLSTEIEEKQSVNNHSDSIATKPEILGEGTSENQSFTSKKDTASNVDRENTRPMSALTDPDISIGSTKKSESVLNENSEISHEDKKEEEKENKNKVMDDNEKNTSAKPNSADQKSKDEIPTMISTCLGNINSDESLPSNTQKEINDNLIEVDLSDKSEILIEKESTNDNQHCKIEEPFIKEEKESSNSGFELLKKPISDAEDQKSKAVQFLEVLMKNSSLQTEESEKLIAKLSELNPEKLSRKIQQIFELSDEEDNVDSKDDIKPDFSQDKGLENDGTTVMDQEEHNETSSNKRNDASSNNNSKDLKSSDNQLFETNEETKQYDANRKKTSPAKRTRTSRGRSSKKLEIPDSAETSQEFEKGKRKWKSELDRLHDGLREMFLKAEIEKTSGIRSCRLRNVTVSPETSNREKIQKENGSTKDGLDDSGKDLEDKEETKDNVEHENDKVEGSSQVKLKDSLEDKKHKDSEETTCNSSSSSSVDNNDDSASKLSEANNSIIDQNDERKSDDDQIKSMMMSSGSFRSTPIVLLQKSNVLMSNKPFPSQNSSSSTPVAKPIESESSSHEQDKAIQQPHPSAASLVISEKVDDSHAPEKAVGTDKPSPPKKSKKVVRKKHLQEDLNKNQSANIERNPVILLEKRDLIELVGQTNNETEVSSNDITSTDPAIQSDNNKNDTSIELSSSHADMGKVTFQKRPTLSDNIFTDKSYYQKTSSLKTSFQFECKICNYFGRSIVIHYVTEHSDQDVLISRLETNDAKEAIMKSNNEEINKSKPSLFKCYMCSRTCTLLSSFYDHITSHTGEYRYHCQLCPFKVSNRHAAKTHCTSTHSLDWRSSFKTAIVVDPIPDMLHVFGFICSDCNFVQLKQSTVEEHVKNHHNDASDVKIIRINMSSLEPPPAPATDKNDSYVLKRIPPTDVQDDSSNGNFQENREIVLNVGAFSSIEPINDFGDKRSIMREILQNIERTIFMTQQTTIGRITGKIGELSDLWESISGNDQILPQADNTSQNVAESNIQSPPQVSESQVLAANSSNAAAEEIEVMNFEEDQLDQVDETTILEEIKIASSCLEDDAEDNSGDNNSMQQMQHAGGFGVCTDESSKINCLLDRFQREHKDNEGNENSGDDRDDFENEEVRDGGDVEFFDLISKTSDESSAISKVDLGPLTISRSKERVTFSCNLDSCHFRSFNPKYIVCHFGNHLTSSSKLSCSCCNEEFDSSLDAVGLMKGIVKHGLEHVLPPPLPSTPPTPQVAGTADQDQCRKGFIRVRRLSGDQLSSFVNEVDNNVAGPSSSQQLSASNDSFGNLRIESVVSAANCDAATLHALTSLHDDPSRRRRRNEETAQLSDVKFLIDFYKCMGDGCKFTTNDCSAFKDHLKQSHARKRGSWHKCVYCLIQESCMTALIKHMHTFHANSVYQCAHCFYRSVSKSNVIYHQNSEHVSEAIKIYHCKKIQPSLLLNPNPASYLLRYSDIIRPYKCIKPKCVARSFLWEVMEHHILQHGLRIVQCQECSLIFDPEKLRQHHLEHDIGHYQCTYCAHATATAEDMRGHQSNCHPDLTPKALLRELKRGDIFNSLFLDTSPIDFYLKQLRGIFLNDLNEPEGSVIDCTEFDPTQDQENELSGFDERMWAQAQMFFEPPSRPPPQNTKNICNRPVPPAIPLKDLFEKNLLATIHPQMSAEAIILPNSEPSASDSEHTEELAVQPTVPFMPREQPARSLENTGLKVLLPRRTAAQLPMSTAPVTETIVISSSSEDENSERVAVNSNDSIPETRHITHVQPQMNMQGSTMEPILISSESEAENEKELSNNLPTDLRHVKSESSPTNGDFMCFLCNKLFDTFHGAVLHVTTTVHNVAKIKVIPYRDCTSDSVVRVIRSAIVVTETSTKSSIDLKTKFAMNEVELLPKKAILSSPIHCDHCGFSNVVVKNMKIHLQNHASGKEVSTMLLVNPVPCLERNEKMFDKMVNLAGSSHSQPAKTSDHLSDIQVPKFVMETNRYTCCVCNYLAINDQMLFQHITTLHHDTSHYKCPHCANIILPLDKITLHLRMHDVRMYRCSYCAYYHYQRHLVSKHLSEKHPEKKQFVQIVRDPDPVEDGFKSTEDSGDEFKSSPKSLKMWQCKFCYTYKIKESQIREHCKTTHGIEERYKCCFCAHASDSEDSVRDHFKTDHINNNLHIAEAFNRVCLFSPLQEMSSVDFGLLQRRERNLRDNIRGITFEEPSSSRRAADNYGVQTLADFKCPECGFLTKDKAEFKGHIWTDYYKVLNETLISSKKFEEIELWIDLVTQMQEEKIYENLTKVEESCVGFSKNTTIDELTRPKKLQSRKRSLSRGYTASDSSDDSGDYRKPKKTRQAKPRYECGYCSYQCFLVKSMEKHHDERHPGKTLRSHPVVPKSDSVYECQICGRLDHKDALLEHFRLTHPSTDVKISFFEGEVFKCNHCGHVDASYARLTAHSSDKHQNMPVDVITVEKSNQKKVVEIINHHPYGSSRSSTKYACSSCKAIFNAQKACELHIRKEHQSRASITAMIESASCDSSPIHFPSTSKNLPQLNGVEDRESTPSPTSMFQFRGVAKKKTATIVKRSQVAKKSTSKVRRVDDQNSDDKEVKIYPSTVVLNDLRNTPQQ</sequence>
<feature type="region of interest" description="Disordered" evidence="6">
    <location>
        <begin position="4072"/>
        <end position="4096"/>
    </location>
</feature>
<feature type="compositionally biased region" description="Basic and acidic residues" evidence="6">
    <location>
        <begin position="1864"/>
        <end position="1873"/>
    </location>
</feature>
<feature type="compositionally biased region" description="Low complexity" evidence="6">
    <location>
        <begin position="850"/>
        <end position="868"/>
    </location>
</feature>
<feature type="compositionally biased region" description="Polar residues" evidence="6">
    <location>
        <begin position="1243"/>
        <end position="1253"/>
    </location>
</feature>
<feature type="compositionally biased region" description="Polar residues" evidence="6">
    <location>
        <begin position="2083"/>
        <end position="2097"/>
    </location>
</feature>
<feature type="compositionally biased region" description="Basic and acidic residues" evidence="6">
    <location>
        <begin position="1625"/>
        <end position="1650"/>
    </location>
</feature>
<feature type="compositionally biased region" description="Basic and acidic residues" evidence="6">
    <location>
        <begin position="278"/>
        <end position="302"/>
    </location>
</feature>
<evidence type="ECO:0000256" key="1">
    <source>
        <dbReference type="ARBA" id="ARBA00022723"/>
    </source>
</evidence>
<dbReference type="GO" id="GO:0008270">
    <property type="term" value="F:zinc ion binding"/>
    <property type="evidence" value="ECO:0007669"/>
    <property type="project" value="UniProtKB-KW"/>
</dbReference>
<feature type="compositionally biased region" description="Basic and acidic residues" evidence="6">
    <location>
        <begin position="220"/>
        <end position="231"/>
    </location>
</feature>
<proteinExistence type="predicted"/>
<feature type="compositionally biased region" description="Polar residues" evidence="6">
    <location>
        <begin position="1217"/>
        <end position="1227"/>
    </location>
</feature>
<feature type="compositionally biased region" description="Basic residues" evidence="6">
    <location>
        <begin position="2148"/>
        <end position="2160"/>
    </location>
</feature>
<feature type="region of interest" description="Disordered" evidence="6">
    <location>
        <begin position="1794"/>
        <end position="1915"/>
    </location>
</feature>
<feature type="compositionally biased region" description="Basic and acidic residues" evidence="6">
    <location>
        <begin position="2129"/>
        <end position="2142"/>
    </location>
</feature>
<feature type="domain" description="C2H2-type" evidence="7">
    <location>
        <begin position="3069"/>
        <end position="3097"/>
    </location>
</feature>
<dbReference type="OrthoDB" id="6615389at2759"/>
<feature type="compositionally biased region" description="Polar residues" evidence="6">
    <location>
        <begin position="984"/>
        <end position="999"/>
    </location>
</feature>
<accession>A0A482WX47</accession>
<evidence type="ECO:0000256" key="4">
    <source>
        <dbReference type="ARBA" id="ARBA00022833"/>
    </source>
</evidence>
<dbReference type="Gene3D" id="3.30.160.60">
    <property type="entry name" value="Classic Zinc Finger"/>
    <property type="match status" value="1"/>
</dbReference>
<feature type="compositionally biased region" description="Basic residues" evidence="6">
    <location>
        <begin position="1874"/>
        <end position="1890"/>
    </location>
</feature>
<feature type="region of interest" description="Disordered" evidence="6">
    <location>
        <begin position="1175"/>
        <end position="1204"/>
    </location>
</feature>
<keyword evidence="4" id="KW-0862">Zinc</keyword>
<feature type="compositionally biased region" description="Basic and acidic residues" evidence="6">
    <location>
        <begin position="1427"/>
        <end position="1461"/>
    </location>
</feature>
<feature type="region of interest" description="Disordered" evidence="6">
    <location>
        <begin position="1295"/>
        <end position="1468"/>
    </location>
</feature>
<dbReference type="InterPro" id="IPR013087">
    <property type="entry name" value="Znf_C2H2_type"/>
</dbReference>
<dbReference type="InParanoid" id="A0A482WX47"/>
<keyword evidence="2" id="KW-0677">Repeat</keyword>
<feature type="region of interest" description="Disordered" evidence="6">
    <location>
        <begin position="533"/>
        <end position="557"/>
    </location>
</feature>
<protein>
    <recommendedName>
        <fullName evidence="7">C2H2-type domain-containing protein</fullName>
    </recommendedName>
</protein>
<feature type="compositionally biased region" description="Basic and acidic residues" evidence="6">
    <location>
        <begin position="316"/>
        <end position="325"/>
    </location>
</feature>
<evidence type="ECO:0000256" key="5">
    <source>
        <dbReference type="PROSITE-ProRule" id="PRU00042"/>
    </source>
</evidence>
<feature type="region of interest" description="Disordered" evidence="6">
    <location>
        <begin position="100"/>
        <end position="184"/>
    </location>
</feature>
<feature type="region of interest" description="Disordered" evidence="6">
    <location>
        <begin position="505"/>
        <end position="524"/>
    </location>
</feature>
<feature type="compositionally biased region" description="Basic and acidic residues" evidence="6">
    <location>
        <begin position="669"/>
        <end position="680"/>
    </location>
</feature>
<dbReference type="PROSITE" id="PS50157">
    <property type="entry name" value="ZINC_FINGER_C2H2_2"/>
    <property type="match status" value="2"/>
</dbReference>
<feature type="compositionally biased region" description="Polar residues" evidence="6">
    <location>
        <begin position="161"/>
        <end position="171"/>
    </location>
</feature>